<sequence>YNSEELKSDLEYDLDEGDMDRLPKFPKYNKEDMCKSFKFKLGMEFTSLKEFKEVACEHLVLNECQIKLVKNDSRRVRVICTRNCDFLMNVSKPRDKETYRMQTLIGKHNCRRVFDNKNATTEWIAKILTEKFRNASNLTVHEIMDDMRKQYSTGIIISDQQKEWLSAIPTTTWCKHAFSYYPRCDVLMNNLSEFFNSTILLARDKPIIKMFEWIRVYIMNRFVALNEKLGRYKGNVICLSLERDLIGKLRKVEIS</sequence>
<dbReference type="EMBL" id="CM003612">
    <property type="protein sequence ID" value="KYP60017.1"/>
    <property type="molecule type" value="Genomic_DNA"/>
</dbReference>
<gene>
    <name evidence="2" type="ORF">KK1_015464</name>
</gene>
<evidence type="ECO:0000259" key="1">
    <source>
        <dbReference type="Pfam" id="PF03108"/>
    </source>
</evidence>
<evidence type="ECO:0000313" key="2">
    <source>
        <dbReference type="EMBL" id="KYP60017.1"/>
    </source>
</evidence>
<protein>
    <recommendedName>
        <fullName evidence="1">Transposase MuDR plant domain-containing protein</fullName>
    </recommendedName>
</protein>
<name>A0A151SYY7_CAJCA</name>
<dbReference type="Pfam" id="PF03108">
    <property type="entry name" value="DBD_Tnp_Mut"/>
    <property type="match status" value="1"/>
</dbReference>
<dbReference type="PANTHER" id="PTHR31973:SF187">
    <property type="entry name" value="MUTATOR TRANSPOSASE MUDRA PROTEIN"/>
    <property type="match status" value="1"/>
</dbReference>
<organism evidence="2 3">
    <name type="scientific">Cajanus cajan</name>
    <name type="common">Pigeon pea</name>
    <name type="synonym">Cajanus indicus</name>
    <dbReference type="NCBI Taxonomy" id="3821"/>
    <lineage>
        <taxon>Eukaryota</taxon>
        <taxon>Viridiplantae</taxon>
        <taxon>Streptophyta</taxon>
        <taxon>Embryophyta</taxon>
        <taxon>Tracheophyta</taxon>
        <taxon>Spermatophyta</taxon>
        <taxon>Magnoliopsida</taxon>
        <taxon>eudicotyledons</taxon>
        <taxon>Gunneridae</taxon>
        <taxon>Pentapetalae</taxon>
        <taxon>rosids</taxon>
        <taxon>fabids</taxon>
        <taxon>Fabales</taxon>
        <taxon>Fabaceae</taxon>
        <taxon>Papilionoideae</taxon>
        <taxon>50 kb inversion clade</taxon>
        <taxon>NPAAA clade</taxon>
        <taxon>indigoferoid/millettioid clade</taxon>
        <taxon>Phaseoleae</taxon>
        <taxon>Cajanus</taxon>
    </lineage>
</organism>
<reference evidence="2 3" key="1">
    <citation type="journal article" date="2012" name="Nat. Biotechnol.">
        <title>Draft genome sequence of pigeonpea (Cajanus cajan), an orphan legume crop of resource-poor farmers.</title>
        <authorList>
            <person name="Varshney R.K."/>
            <person name="Chen W."/>
            <person name="Li Y."/>
            <person name="Bharti A.K."/>
            <person name="Saxena R.K."/>
            <person name="Schlueter J.A."/>
            <person name="Donoghue M.T."/>
            <person name="Azam S."/>
            <person name="Fan G."/>
            <person name="Whaley A.M."/>
            <person name="Farmer A.D."/>
            <person name="Sheridan J."/>
            <person name="Iwata A."/>
            <person name="Tuteja R."/>
            <person name="Penmetsa R.V."/>
            <person name="Wu W."/>
            <person name="Upadhyaya H.D."/>
            <person name="Yang S.P."/>
            <person name="Shah T."/>
            <person name="Saxena K.B."/>
            <person name="Michael T."/>
            <person name="McCombie W.R."/>
            <person name="Yang B."/>
            <person name="Zhang G."/>
            <person name="Yang H."/>
            <person name="Wang J."/>
            <person name="Spillane C."/>
            <person name="Cook D.R."/>
            <person name="May G.D."/>
            <person name="Xu X."/>
            <person name="Jackson S.A."/>
        </authorList>
    </citation>
    <scope>NUCLEOTIDE SEQUENCE [LARGE SCALE GENOMIC DNA]</scope>
    <source>
        <strain evidence="3">cv. Asha</strain>
    </source>
</reference>
<proteinExistence type="predicted"/>
<dbReference type="STRING" id="3821.A0A151SYY7"/>
<dbReference type="InterPro" id="IPR004332">
    <property type="entry name" value="Transposase_MuDR"/>
</dbReference>
<dbReference type="Gramene" id="C.cajan_15027.t">
    <property type="protein sequence ID" value="C.cajan_15027.t"/>
    <property type="gene ID" value="C.cajan_15027"/>
</dbReference>
<evidence type="ECO:0000313" key="3">
    <source>
        <dbReference type="Proteomes" id="UP000075243"/>
    </source>
</evidence>
<accession>A0A151SYY7</accession>
<keyword evidence="3" id="KW-1185">Reference proteome</keyword>
<feature type="domain" description="Transposase MuDR plant" evidence="1">
    <location>
        <begin position="37"/>
        <end position="98"/>
    </location>
</feature>
<feature type="non-terminal residue" evidence="2">
    <location>
        <position position="1"/>
    </location>
</feature>
<dbReference type="Proteomes" id="UP000075243">
    <property type="component" value="Chromosome 10"/>
</dbReference>
<dbReference type="AlphaFoldDB" id="A0A151SYY7"/>
<dbReference type="PANTHER" id="PTHR31973">
    <property type="entry name" value="POLYPROTEIN, PUTATIVE-RELATED"/>
    <property type="match status" value="1"/>
</dbReference>